<feature type="compositionally biased region" description="Polar residues" evidence="1">
    <location>
        <begin position="251"/>
        <end position="276"/>
    </location>
</feature>
<keyword evidence="3" id="KW-1185">Reference proteome</keyword>
<dbReference type="InterPro" id="IPR040412">
    <property type="entry name" value="At1g65710-like"/>
</dbReference>
<gene>
    <name evidence="2" type="ORF">KSP39_PZI009967</name>
</gene>
<feature type="compositionally biased region" description="Polar residues" evidence="1">
    <location>
        <begin position="208"/>
        <end position="218"/>
    </location>
</feature>
<feature type="region of interest" description="Disordered" evidence="1">
    <location>
        <begin position="123"/>
        <end position="376"/>
    </location>
</feature>
<dbReference type="Proteomes" id="UP001418222">
    <property type="component" value="Unassembled WGS sequence"/>
</dbReference>
<feature type="compositionally biased region" description="Polar residues" evidence="1">
    <location>
        <begin position="299"/>
        <end position="314"/>
    </location>
</feature>
<proteinExistence type="predicted"/>
<evidence type="ECO:0000313" key="3">
    <source>
        <dbReference type="Proteomes" id="UP001418222"/>
    </source>
</evidence>
<feature type="compositionally biased region" description="Basic and acidic residues" evidence="1">
    <location>
        <begin position="182"/>
        <end position="194"/>
    </location>
</feature>
<dbReference type="AlphaFoldDB" id="A0AAP0G6F0"/>
<evidence type="ECO:0000256" key="1">
    <source>
        <dbReference type="SAM" id="MobiDB-lite"/>
    </source>
</evidence>
<feature type="region of interest" description="Disordered" evidence="1">
    <location>
        <begin position="534"/>
        <end position="591"/>
    </location>
</feature>
<feature type="compositionally biased region" description="Gly residues" evidence="1">
    <location>
        <begin position="574"/>
        <end position="588"/>
    </location>
</feature>
<feature type="compositionally biased region" description="Basic and acidic residues" evidence="1">
    <location>
        <begin position="154"/>
        <end position="172"/>
    </location>
</feature>
<reference evidence="2 3" key="1">
    <citation type="journal article" date="2022" name="Nat. Plants">
        <title>Genomes of leafy and leafless Platanthera orchids illuminate the evolution of mycoheterotrophy.</title>
        <authorList>
            <person name="Li M.H."/>
            <person name="Liu K.W."/>
            <person name="Li Z."/>
            <person name="Lu H.C."/>
            <person name="Ye Q.L."/>
            <person name="Zhang D."/>
            <person name="Wang J.Y."/>
            <person name="Li Y.F."/>
            <person name="Zhong Z.M."/>
            <person name="Liu X."/>
            <person name="Yu X."/>
            <person name="Liu D.K."/>
            <person name="Tu X.D."/>
            <person name="Liu B."/>
            <person name="Hao Y."/>
            <person name="Liao X.Y."/>
            <person name="Jiang Y.T."/>
            <person name="Sun W.H."/>
            <person name="Chen J."/>
            <person name="Chen Y.Q."/>
            <person name="Ai Y."/>
            <person name="Zhai J.W."/>
            <person name="Wu S.S."/>
            <person name="Zhou Z."/>
            <person name="Hsiao Y.Y."/>
            <person name="Wu W.L."/>
            <person name="Chen Y.Y."/>
            <person name="Lin Y.F."/>
            <person name="Hsu J.L."/>
            <person name="Li C.Y."/>
            <person name="Wang Z.W."/>
            <person name="Zhao X."/>
            <person name="Zhong W.Y."/>
            <person name="Ma X.K."/>
            <person name="Ma L."/>
            <person name="Huang J."/>
            <person name="Chen G.Z."/>
            <person name="Huang M.Z."/>
            <person name="Huang L."/>
            <person name="Peng D.H."/>
            <person name="Luo Y.B."/>
            <person name="Zou S.Q."/>
            <person name="Chen S.P."/>
            <person name="Lan S."/>
            <person name="Tsai W.C."/>
            <person name="Van de Peer Y."/>
            <person name="Liu Z.J."/>
        </authorList>
    </citation>
    <scope>NUCLEOTIDE SEQUENCE [LARGE SCALE GENOMIC DNA]</scope>
    <source>
        <strain evidence="2">Lor287</strain>
    </source>
</reference>
<protein>
    <submittedName>
        <fullName evidence="2">Uncharacterized protein</fullName>
    </submittedName>
</protein>
<feature type="compositionally biased region" description="Basic and acidic residues" evidence="1">
    <location>
        <begin position="319"/>
        <end position="332"/>
    </location>
</feature>
<feature type="region of interest" description="Disordered" evidence="1">
    <location>
        <begin position="1"/>
        <end position="92"/>
    </location>
</feature>
<dbReference type="PANTHER" id="PTHR34367:SF1">
    <property type="entry name" value="OS04G0528600 PROTEIN"/>
    <property type="match status" value="1"/>
</dbReference>
<dbReference type="PANTHER" id="PTHR34367">
    <property type="entry name" value="OS02G0734667 PROTEIN"/>
    <property type="match status" value="1"/>
</dbReference>
<comment type="caution">
    <text evidence="2">The sequence shown here is derived from an EMBL/GenBank/DDBJ whole genome shotgun (WGS) entry which is preliminary data.</text>
</comment>
<dbReference type="EMBL" id="JBBWWQ010000008">
    <property type="protein sequence ID" value="KAK8940515.1"/>
    <property type="molecule type" value="Genomic_DNA"/>
</dbReference>
<feature type="compositionally biased region" description="Basic and acidic residues" evidence="1">
    <location>
        <begin position="66"/>
        <end position="78"/>
    </location>
</feature>
<feature type="region of interest" description="Disordered" evidence="1">
    <location>
        <begin position="483"/>
        <end position="502"/>
    </location>
</feature>
<organism evidence="2 3">
    <name type="scientific">Platanthera zijinensis</name>
    <dbReference type="NCBI Taxonomy" id="2320716"/>
    <lineage>
        <taxon>Eukaryota</taxon>
        <taxon>Viridiplantae</taxon>
        <taxon>Streptophyta</taxon>
        <taxon>Embryophyta</taxon>
        <taxon>Tracheophyta</taxon>
        <taxon>Spermatophyta</taxon>
        <taxon>Magnoliopsida</taxon>
        <taxon>Liliopsida</taxon>
        <taxon>Asparagales</taxon>
        <taxon>Orchidaceae</taxon>
        <taxon>Orchidoideae</taxon>
        <taxon>Orchideae</taxon>
        <taxon>Orchidinae</taxon>
        <taxon>Platanthera</taxon>
    </lineage>
</organism>
<evidence type="ECO:0000313" key="2">
    <source>
        <dbReference type="EMBL" id="KAK8940515.1"/>
    </source>
</evidence>
<accession>A0AAP0G6F0</accession>
<feature type="compositionally biased region" description="Basic and acidic residues" evidence="1">
    <location>
        <begin position="20"/>
        <end position="45"/>
    </location>
</feature>
<feature type="compositionally biased region" description="Polar residues" evidence="1">
    <location>
        <begin position="340"/>
        <end position="361"/>
    </location>
</feature>
<name>A0AAP0G6F0_9ASPA</name>
<sequence>MGVCFSKKGGKASSSPTKVPPDDLSKEKSAAKEEKKKLEVTEKRLPSPIFANVAPSSTAKKASCVGEEKEEKKTETSVKKYPQFEEESGSKALANIEIPGEQLPAQLRTSSCTKEEVDAILIQCGRLSRSSSGKASKETIGGNGQNRRYSGSKRSYDFDDERMREEEPDKPVPRPSPRRRTPNRERSGSRERKVSRSPGKRSEGVFTASVSDKQNQQPAKMVSVPPREKGAPLVNGETGGENFCTKKVTASPRSRSPANTARISSENPQPQSLSRNSSRKTDQSPFRRNPLAEMEDNSLKNQNGSTTSTFQKSRAMNDGAKKPQPQKEKQDTMKALNQVMDANTANNREESINNPITVTKTRSSRRSSRDLDNNPAMNPTASYASFLLEDIQTQQQLQQQNTAFSLPACISKACSILDAVADLNSACSNRRSYEAEKCSTNISGNGGGFMGRGLLTRREQSIELEAKDDLMEPCLHKYVTVRQTGREADPEESAGSNSVEGLPWTSSSLWDMNSVDSACGTSLTGNWKDVEVEDEVGDEGNQQQRNSWRRFGAATGRKSPRGKKREFDGRQVQQGGGFGVGGGKGRVGGNAFSLPVSAATF</sequence>